<dbReference type="PATRIC" id="fig|1261658.3.peg.1544"/>
<keyword evidence="3" id="KW-0808">Transferase</keyword>
<keyword evidence="2" id="KW-0328">Glycosyltransferase</keyword>
<dbReference type="Gene3D" id="3.90.550.10">
    <property type="entry name" value="Spore Coat Polysaccharide Biosynthesis Protein SpsA, Chain A"/>
    <property type="match status" value="1"/>
</dbReference>
<evidence type="ECO:0000256" key="3">
    <source>
        <dbReference type="ARBA" id="ARBA00022679"/>
    </source>
</evidence>
<feature type="domain" description="Glycosyltransferase 2-like" evidence="4">
    <location>
        <begin position="3"/>
        <end position="162"/>
    </location>
</feature>
<sequence>MFSVLLSVYQKEKPDFLQQALNSIVEQSLPPSEIVIVKDGELTEELNNVIENFQNKFKAITTVLELSENKGLGLALREGVLKCSQPYIARMDTDDIANKERFKIQIDYLRNNPEIDLLGSWIADFSDDPEQIESITKLPVNHEEILAFAKKRNPFRHMTIIFKRESVINNGNYSDFLWFEDYELWVKMLQGGCISANIPKVLVKVRTGNDFYKRRSGLKYFMQDLKFQLFLYKTKFISSPIFLFNTISRFCIRIIPLSITRQFYLRILRHKNE</sequence>
<reference evidence="5 6" key="1">
    <citation type="submission" date="2014-01" db="EMBL/GenBank/DDBJ databases">
        <authorList>
            <person name="Zuccon D."/>
        </authorList>
    </citation>
    <scope>NUCLEOTIDE SEQUENCE [LARGE SCALE GENOMIC DNA]</scope>
    <source>
        <strain evidence="5 6">Y31</strain>
    </source>
</reference>
<dbReference type="EMBL" id="JACI01000002">
    <property type="protein sequence ID" value="OAQ14262.1"/>
    <property type="molecule type" value="Genomic_DNA"/>
</dbReference>
<dbReference type="InterPro" id="IPR050834">
    <property type="entry name" value="Glycosyltransf_2"/>
</dbReference>
<dbReference type="PANTHER" id="PTHR43685">
    <property type="entry name" value="GLYCOSYLTRANSFERASE"/>
    <property type="match status" value="1"/>
</dbReference>
<protein>
    <submittedName>
        <fullName evidence="5">Amylovoran biosynthesis protein AmsE</fullName>
    </submittedName>
</protein>
<organism evidence="5 6">
    <name type="scientific">Bibersteinia trehalosi Y31</name>
    <dbReference type="NCBI Taxonomy" id="1261658"/>
    <lineage>
        <taxon>Bacteria</taxon>
        <taxon>Pseudomonadati</taxon>
        <taxon>Pseudomonadota</taxon>
        <taxon>Gammaproteobacteria</taxon>
        <taxon>Pasteurellales</taxon>
        <taxon>Pasteurellaceae</taxon>
        <taxon>Bibersteinia</taxon>
    </lineage>
</organism>
<dbReference type="GO" id="GO:0016757">
    <property type="term" value="F:glycosyltransferase activity"/>
    <property type="evidence" value="ECO:0007669"/>
    <property type="project" value="UniProtKB-KW"/>
</dbReference>
<accession>A0A179CWT9</accession>
<gene>
    <name evidence="5" type="ORF">F480_07730</name>
</gene>
<dbReference type="SUPFAM" id="SSF53448">
    <property type="entry name" value="Nucleotide-diphospho-sugar transferases"/>
    <property type="match status" value="1"/>
</dbReference>
<comment type="similarity">
    <text evidence="1">Belongs to the glycosyltransferase 2 family.</text>
</comment>
<evidence type="ECO:0000313" key="6">
    <source>
        <dbReference type="Proteomes" id="UP000078358"/>
    </source>
</evidence>
<dbReference type="InterPro" id="IPR029044">
    <property type="entry name" value="Nucleotide-diphossugar_trans"/>
</dbReference>
<dbReference type="PANTHER" id="PTHR43685:SF5">
    <property type="entry name" value="GLYCOSYLTRANSFERASE EPSE-RELATED"/>
    <property type="match status" value="1"/>
</dbReference>
<proteinExistence type="inferred from homology"/>
<evidence type="ECO:0000259" key="4">
    <source>
        <dbReference type="Pfam" id="PF00535"/>
    </source>
</evidence>
<dbReference type="InterPro" id="IPR001173">
    <property type="entry name" value="Glyco_trans_2-like"/>
</dbReference>
<comment type="caution">
    <text evidence="5">The sequence shown here is derived from an EMBL/GenBank/DDBJ whole genome shotgun (WGS) entry which is preliminary data.</text>
</comment>
<evidence type="ECO:0000313" key="5">
    <source>
        <dbReference type="EMBL" id="OAQ14262.1"/>
    </source>
</evidence>
<dbReference type="Proteomes" id="UP000078358">
    <property type="component" value="Unassembled WGS sequence"/>
</dbReference>
<dbReference type="RefSeq" id="WP_064318685.1">
    <property type="nucleotide sequence ID" value="NZ_JACI01000002.1"/>
</dbReference>
<evidence type="ECO:0000256" key="2">
    <source>
        <dbReference type="ARBA" id="ARBA00022676"/>
    </source>
</evidence>
<dbReference type="Pfam" id="PF00535">
    <property type="entry name" value="Glycos_transf_2"/>
    <property type="match status" value="1"/>
</dbReference>
<dbReference type="AlphaFoldDB" id="A0A179CWT9"/>
<evidence type="ECO:0000256" key="1">
    <source>
        <dbReference type="ARBA" id="ARBA00006739"/>
    </source>
</evidence>
<name>A0A179CWT9_BIBTR</name>